<name>A0A811Y728_NYCPR</name>
<feature type="region of interest" description="Disordered" evidence="1">
    <location>
        <begin position="30"/>
        <end position="66"/>
    </location>
</feature>
<feature type="compositionally biased region" description="Basic and acidic residues" evidence="1">
    <location>
        <begin position="30"/>
        <end position="48"/>
    </location>
</feature>
<evidence type="ECO:0000313" key="2">
    <source>
        <dbReference type="EMBL" id="CAD7671346.1"/>
    </source>
</evidence>
<dbReference type="AlphaFoldDB" id="A0A811Y728"/>
<reference evidence="2" key="1">
    <citation type="submission" date="2020-12" db="EMBL/GenBank/DDBJ databases">
        <authorList>
            <consortium name="Molecular Ecology Group"/>
        </authorList>
    </citation>
    <scope>NUCLEOTIDE SEQUENCE</scope>
    <source>
        <strain evidence="2">TBG_1078</strain>
    </source>
</reference>
<accession>A0A811Y728</accession>
<evidence type="ECO:0000256" key="1">
    <source>
        <dbReference type="SAM" id="MobiDB-lite"/>
    </source>
</evidence>
<sequence length="66" mass="7746">MRSLKWALIQYDGCSYKKRKLGHRHIQREDHVRTQEEDGHLQAKKEASEEANSADTLISDFYSPEL</sequence>
<keyword evidence="3" id="KW-1185">Reference proteome</keyword>
<dbReference type="EMBL" id="CAJHUB010000662">
    <property type="protein sequence ID" value="CAD7671346.1"/>
    <property type="molecule type" value="Genomic_DNA"/>
</dbReference>
<proteinExistence type="predicted"/>
<comment type="caution">
    <text evidence="2">The sequence shown here is derived from an EMBL/GenBank/DDBJ whole genome shotgun (WGS) entry which is preliminary data.</text>
</comment>
<dbReference type="Proteomes" id="UP000645828">
    <property type="component" value="Unassembled WGS sequence"/>
</dbReference>
<protein>
    <submittedName>
        <fullName evidence="2">(raccoon dog) hypothetical protein</fullName>
    </submittedName>
</protein>
<organism evidence="2 3">
    <name type="scientific">Nyctereutes procyonoides</name>
    <name type="common">Raccoon dog</name>
    <name type="synonym">Canis procyonoides</name>
    <dbReference type="NCBI Taxonomy" id="34880"/>
    <lineage>
        <taxon>Eukaryota</taxon>
        <taxon>Metazoa</taxon>
        <taxon>Chordata</taxon>
        <taxon>Craniata</taxon>
        <taxon>Vertebrata</taxon>
        <taxon>Euteleostomi</taxon>
        <taxon>Mammalia</taxon>
        <taxon>Eutheria</taxon>
        <taxon>Laurasiatheria</taxon>
        <taxon>Carnivora</taxon>
        <taxon>Caniformia</taxon>
        <taxon>Canidae</taxon>
        <taxon>Nyctereutes</taxon>
    </lineage>
</organism>
<gene>
    <name evidence="2" type="ORF">NYPRO_LOCUS4141</name>
</gene>
<evidence type="ECO:0000313" key="3">
    <source>
        <dbReference type="Proteomes" id="UP000645828"/>
    </source>
</evidence>